<evidence type="ECO:0000256" key="1">
    <source>
        <dbReference type="SAM" id="SignalP"/>
    </source>
</evidence>
<gene>
    <name evidence="3" type="ORF">GLAREA_07636</name>
</gene>
<dbReference type="InterPro" id="IPR011089">
    <property type="entry name" value="GmrSD_C"/>
</dbReference>
<dbReference type="PANTHER" id="PTHR24094:SF15">
    <property type="entry name" value="AMP-DEPENDENT SYNTHETASE_LIGASE DOMAIN-CONTAINING PROTEIN-RELATED"/>
    <property type="match status" value="1"/>
</dbReference>
<organism evidence="3 4">
    <name type="scientific">Glarea lozoyensis (strain ATCC 20868 / MF5171)</name>
    <dbReference type="NCBI Taxonomy" id="1116229"/>
    <lineage>
        <taxon>Eukaryota</taxon>
        <taxon>Fungi</taxon>
        <taxon>Dikarya</taxon>
        <taxon>Ascomycota</taxon>
        <taxon>Pezizomycotina</taxon>
        <taxon>Leotiomycetes</taxon>
        <taxon>Helotiales</taxon>
        <taxon>Helotiaceae</taxon>
        <taxon>Glarea</taxon>
    </lineage>
</organism>
<feature type="domain" description="GmrSD restriction endonucleases C-terminal" evidence="2">
    <location>
        <begin position="105"/>
        <end position="200"/>
    </location>
</feature>
<dbReference type="STRING" id="1116229.S3D1S1"/>
<sequence length="206" mass="21978">MPSFVTVLLLTAASFVAALPLEPRAPPGVPTTAAAKTQLAALTVAAQGPQTGYSRDLFPTWITISGTCNTRETVLKRDGTSVVTDSACVSTSGKWFSPYDGVTWSAASDVDIDHMVPLSNAWKSGAAAWTTARRQSFANDLTNPQLLAVTDNVNQAKGDSGPEAWKPPLASYYCTYAKMWVRVKYVYSLTITSAEKTALTSMLATC</sequence>
<evidence type="ECO:0000313" key="4">
    <source>
        <dbReference type="Proteomes" id="UP000016922"/>
    </source>
</evidence>
<dbReference type="RefSeq" id="XP_008080514.1">
    <property type="nucleotide sequence ID" value="XM_008082323.1"/>
</dbReference>
<keyword evidence="1" id="KW-0732">Signal</keyword>
<protein>
    <recommendedName>
        <fullName evidence="2">GmrSD restriction endonucleases C-terminal domain-containing protein</fullName>
    </recommendedName>
</protein>
<dbReference type="Proteomes" id="UP000016922">
    <property type="component" value="Unassembled WGS sequence"/>
</dbReference>
<dbReference type="AlphaFoldDB" id="S3D1S1"/>
<name>S3D1S1_GLAL2</name>
<dbReference type="PANTHER" id="PTHR24094">
    <property type="entry name" value="SECRETED PROTEIN"/>
    <property type="match status" value="1"/>
</dbReference>
<feature type="signal peptide" evidence="1">
    <location>
        <begin position="1"/>
        <end position="18"/>
    </location>
</feature>
<dbReference type="Pfam" id="PF07510">
    <property type="entry name" value="GmrSD_C"/>
    <property type="match status" value="1"/>
</dbReference>
<dbReference type="eggNOG" id="ENOG502QWPZ">
    <property type="taxonomic scope" value="Eukaryota"/>
</dbReference>
<dbReference type="EMBL" id="KE145359">
    <property type="protein sequence ID" value="EPE32502.1"/>
    <property type="molecule type" value="Genomic_DNA"/>
</dbReference>
<evidence type="ECO:0000313" key="3">
    <source>
        <dbReference type="EMBL" id="EPE32502.1"/>
    </source>
</evidence>
<feature type="chain" id="PRO_5004507892" description="GmrSD restriction endonucleases C-terminal domain-containing protein" evidence="1">
    <location>
        <begin position="19"/>
        <end position="206"/>
    </location>
</feature>
<keyword evidence="4" id="KW-1185">Reference proteome</keyword>
<dbReference type="GeneID" id="19466688"/>
<evidence type="ECO:0000259" key="2">
    <source>
        <dbReference type="Pfam" id="PF07510"/>
    </source>
</evidence>
<accession>S3D1S1</accession>
<dbReference type="HOGENOM" id="CLU_043034_3_1_1"/>
<proteinExistence type="predicted"/>
<dbReference type="OMA" id="ASYYCTY"/>
<dbReference type="OrthoDB" id="3162605at2759"/>
<reference evidence="3 4" key="1">
    <citation type="journal article" date="2013" name="BMC Genomics">
        <title>Genomics-driven discovery of the pneumocandin biosynthetic gene cluster in the fungus Glarea lozoyensis.</title>
        <authorList>
            <person name="Chen L."/>
            <person name="Yue Q."/>
            <person name="Zhang X."/>
            <person name="Xiang M."/>
            <person name="Wang C."/>
            <person name="Li S."/>
            <person name="Che Y."/>
            <person name="Ortiz-Lopez F.J."/>
            <person name="Bills G.F."/>
            <person name="Liu X."/>
            <person name="An Z."/>
        </authorList>
    </citation>
    <scope>NUCLEOTIDE SEQUENCE [LARGE SCALE GENOMIC DNA]</scope>
    <source>
        <strain evidence="4">ATCC 20868 / MF5171</strain>
    </source>
</reference>
<dbReference type="KEGG" id="glz:GLAREA_07636"/>